<evidence type="ECO:0000256" key="7">
    <source>
        <dbReference type="ARBA" id="ARBA00022729"/>
    </source>
</evidence>
<dbReference type="InParanoid" id="A0A259U3G0"/>
<keyword evidence="4 14" id="KW-1134">Transmembrane beta strand</keyword>
<evidence type="ECO:0000256" key="12">
    <source>
        <dbReference type="ARBA" id="ARBA00023170"/>
    </source>
</evidence>
<dbReference type="Pfam" id="PF07715">
    <property type="entry name" value="Plug"/>
    <property type="match status" value="1"/>
</dbReference>
<gene>
    <name evidence="19" type="ORF">BSZ36_16200</name>
</gene>
<dbReference type="InterPro" id="IPR036942">
    <property type="entry name" value="Beta-barrel_TonB_sf"/>
</dbReference>
<dbReference type="PROSITE" id="PS01156">
    <property type="entry name" value="TONB_DEPENDENT_REC_2"/>
    <property type="match status" value="1"/>
</dbReference>
<dbReference type="Pfam" id="PF13715">
    <property type="entry name" value="CarbopepD_reg_2"/>
    <property type="match status" value="1"/>
</dbReference>
<dbReference type="CDD" id="cd01347">
    <property type="entry name" value="ligand_gated_channel"/>
    <property type="match status" value="1"/>
</dbReference>
<evidence type="ECO:0000256" key="13">
    <source>
        <dbReference type="ARBA" id="ARBA00023237"/>
    </source>
</evidence>
<evidence type="ECO:0000313" key="20">
    <source>
        <dbReference type="Proteomes" id="UP000216446"/>
    </source>
</evidence>
<dbReference type="AlphaFoldDB" id="A0A259U3G0"/>
<evidence type="ECO:0000256" key="15">
    <source>
        <dbReference type="RuleBase" id="RU003357"/>
    </source>
</evidence>
<keyword evidence="7 16" id="KW-0732">Signal</keyword>
<keyword evidence="3 14" id="KW-0813">Transport</keyword>
<dbReference type="InterPro" id="IPR000531">
    <property type="entry name" value="Beta-barrel_TonB"/>
</dbReference>
<accession>A0A259U3G0</accession>
<feature type="signal peptide" evidence="16">
    <location>
        <begin position="1"/>
        <end position="20"/>
    </location>
</feature>
<organism evidence="19 20">
    <name type="scientific">Rubricoccus marinus</name>
    <dbReference type="NCBI Taxonomy" id="716817"/>
    <lineage>
        <taxon>Bacteria</taxon>
        <taxon>Pseudomonadati</taxon>
        <taxon>Rhodothermota</taxon>
        <taxon>Rhodothermia</taxon>
        <taxon>Rhodothermales</taxon>
        <taxon>Rubricoccaceae</taxon>
        <taxon>Rubricoccus</taxon>
    </lineage>
</organism>
<dbReference type="SUPFAM" id="SSF56935">
    <property type="entry name" value="Porins"/>
    <property type="match status" value="1"/>
</dbReference>
<dbReference type="Gene3D" id="2.170.130.10">
    <property type="entry name" value="TonB-dependent receptor, plug domain"/>
    <property type="match status" value="1"/>
</dbReference>
<dbReference type="InterPro" id="IPR010917">
    <property type="entry name" value="TonB_rcpt_CS"/>
</dbReference>
<name>A0A259U3G0_9BACT</name>
<comment type="caution">
    <text evidence="19">The sequence shown here is derived from an EMBL/GenBank/DDBJ whole genome shotgun (WGS) entry which is preliminary data.</text>
</comment>
<evidence type="ECO:0000256" key="6">
    <source>
        <dbReference type="ARBA" id="ARBA00022692"/>
    </source>
</evidence>
<dbReference type="NCBIfam" id="TIGR01783">
    <property type="entry name" value="TonB-siderophor"/>
    <property type="match status" value="1"/>
</dbReference>
<comment type="similarity">
    <text evidence="2 14 15">Belongs to the TonB-dependent receptor family.</text>
</comment>
<evidence type="ECO:0000256" key="1">
    <source>
        <dbReference type="ARBA" id="ARBA00004571"/>
    </source>
</evidence>
<dbReference type="PROSITE" id="PS52016">
    <property type="entry name" value="TONB_DEPENDENT_REC_3"/>
    <property type="match status" value="1"/>
</dbReference>
<dbReference type="PANTHER" id="PTHR32552">
    <property type="entry name" value="FERRICHROME IRON RECEPTOR-RELATED"/>
    <property type="match status" value="1"/>
</dbReference>
<dbReference type="OrthoDB" id="9758472at2"/>
<feature type="domain" description="TonB-dependent receptor plug" evidence="18">
    <location>
        <begin position="135"/>
        <end position="238"/>
    </location>
</feature>
<evidence type="ECO:0000256" key="10">
    <source>
        <dbReference type="ARBA" id="ARBA00023077"/>
    </source>
</evidence>
<keyword evidence="5" id="KW-0410">Iron transport</keyword>
<feature type="chain" id="PRO_5012717551" description="Ferrichrome-iron receptor" evidence="16">
    <location>
        <begin position="21"/>
        <end position="778"/>
    </location>
</feature>
<keyword evidence="13 14" id="KW-0998">Cell outer membrane</keyword>
<dbReference type="InterPro" id="IPR012910">
    <property type="entry name" value="Plug_dom"/>
</dbReference>
<dbReference type="GO" id="GO:0009279">
    <property type="term" value="C:cell outer membrane"/>
    <property type="evidence" value="ECO:0007669"/>
    <property type="project" value="UniProtKB-SubCell"/>
</dbReference>
<evidence type="ECO:0008006" key="21">
    <source>
        <dbReference type="Google" id="ProtNLM"/>
    </source>
</evidence>
<proteinExistence type="inferred from homology"/>
<evidence type="ECO:0000256" key="8">
    <source>
        <dbReference type="ARBA" id="ARBA00023004"/>
    </source>
</evidence>
<dbReference type="InterPro" id="IPR010105">
    <property type="entry name" value="TonB_sidphr_rcpt"/>
</dbReference>
<dbReference type="Gene3D" id="2.40.170.20">
    <property type="entry name" value="TonB-dependent receptor, beta-barrel domain"/>
    <property type="match status" value="1"/>
</dbReference>
<evidence type="ECO:0000256" key="3">
    <source>
        <dbReference type="ARBA" id="ARBA00022448"/>
    </source>
</evidence>
<evidence type="ECO:0000256" key="2">
    <source>
        <dbReference type="ARBA" id="ARBA00009810"/>
    </source>
</evidence>
<evidence type="ECO:0000256" key="5">
    <source>
        <dbReference type="ARBA" id="ARBA00022496"/>
    </source>
</evidence>
<dbReference type="GO" id="GO:0015891">
    <property type="term" value="P:siderophore transport"/>
    <property type="evidence" value="ECO:0007669"/>
    <property type="project" value="InterPro"/>
</dbReference>
<keyword evidence="6 14" id="KW-0812">Transmembrane</keyword>
<dbReference type="InterPro" id="IPR039426">
    <property type="entry name" value="TonB-dep_rcpt-like"/>
</dbReference>
<dbReference type="SUPFAM" id="SSF49464">
    <property type="entry name" value="Carboxypeptidase regulatory domain-like"/>
    <property type="match status" value="1"/>
</dbReference>
<keyword evidence="11 14" id="KW-0472">Membrane</keyword>
<keyword evidence="20" id="KW-1185">Reference proteome</keyword>
<reference evidence="19 20" key="1">
    <citation type="submission" date="2016-11" db="EMBL/GenBank/DDBJ databases">
        <title>Study of marine rhodopsin-containing bacteria.</title>
        <authorList>
            <person name="Yoshizawa S."/>
            <person name="Kumagai Y."/>
            <person name="Kogure K."/>
        </authorList>
    </citation>
    <scope>NUCLEOTIDE SEQUENCE [LARGE SCALE GENOMIC DNA]</scope>
    <source>
        <strain evidence="19 20">SG-29</strain>
    </source>
</reference>
<protein>
    <recommendedName>
        <fullName evidence="21">Ferrichrome-iron receptor</fullName>
    </recommendedName>
</protein>
<evidence type="ECO:0000256" key="9">
    <source>
        <dbReference type="ARBA" id="ARBA00023065"/>
    </source>
</evidence>
<evidence type="ECO:0000259" key="17">
    <source>
        <dbReference type="Pfam" id="PF00593"/>
    </source>
</evidence>
<evidence type="ECO:0000256" key="4">
    <source>
        <dbReference type="ARBA" id="ARBA00022452"/>
    </source>
</evidence>
<evidence type="ECO:0000256" key="16">
    <source>
        <dbReference type="SAM" id="SignalP"/>
    </source>
</evidence>
<evidence type="ECO:0000313" key="19">
    <source>
        <dbReference type="EMBL" id="OZC04387.1"/>
    </source>
</evidence>
<keyword evidence="8" id="KW-0408">Iron</keyword>
<evidence type="ECO:0000256" key="11">
    <source>
        <dbReference type="ARBA" id="ARBA00023136"/>
    </source>
</evidence>
<dbReference type="GO" id="GO:0038023">
    <property type="term" value="F:signaling receptor activity"/>
    <property type="evidence" value="ECO:0007669"/>
    <property type="project" value="InterPro"/>
</dbReference>
<dbReference type="InterPro" id="IPR037066">
    <property type="entry name" value="Plug_dom_sf"/>
</dbReference>
<dbReference type="FunFam" id="2.40.170.20:FF:000005">
    <property type="entry name" value="TonB-dependent siderophore receptor"/>
    <property type="match status" value="1"/>
</dbReference>
<dbReference type="FunCoup" id="A0A259U3G0">
    <property type="interactions" value="34"/>
</dbReference>
<dbReference type="GO" id="GO:0015344">
    <property type="term" value="F:siderophore uptake transmembrane transporter activity"/>
    <property type="evidence" value="ECO:0007669"/>
    <property type="project" value="TreeGrafter"/>
</dbReference>
<comment type="subcellular location">
    <subcellularLocation>
        <location evidence="1 14">Cell outer membrane</location>
        <topology evidence="1 14">Multi-pass membrane protein</topology>
    </subcellularLocation>
</comment>
<dbReference type="Gene3D" id="2.60.40.1120">
    <property type="entry name" value="Carboxypeptidase-like, regulatory domain"/>
    <property type="match status" value="1"/>
</dbReference>
<dbReference type="EMBL" id="MQWB01000001">
    <property type="protein sequence ID" value="OZC04387.1"/>
    <property type="molecule type" value="Genomic_DNA"/>
</dbReference>
<sequence>MSRSLFGLALFLLTASTALSQTGTLAGRVTDSQTGVPVPGATVQLVGTGTGAAADASGYFVLAAVPVDTHAVRVSSVGYEPITRTVAVYEGERVVLDVALSEQTASLGAISVVSRRGGFVPTELTSASKLGARPLETPHSVSVLTQDQLEVQDATTLAEALRYTPGVQGEAWGFEPRFTWIKVRGFDATQTGLYRDGLQLRNVNYAVGYNVEPYGMERVEVLRGPASVLYGAGSPGGVVAFSSKRPTLVAQREVAVEAGSFGRLQAQADLSGPVPGTDALQYRVTGLLRDSDTQVEFVQNDRLYVAPALTWRPGASTTWTVLGHVQRDDTGASQALPIEGTLEANTFGAVPTDFYTGAPGTDRYDRNEWSASSLFEHRIGDTWTLRQNARYYASDLDDVTVYSTGLLDDRRTLTRSIFGTFGSLDGLALDNQARAQFASGATETTILGGLDIQRLDVGLQQTFGGAPSLDLFSPDYDQQVEAPPTFADTQTDQTQTGLYLQGQTKWAERLVLSLGGRYDWAKTETVNHMADGAVTEQNDRAFTGRAGVVYLSSIGVSPYVSYAQSFLPQVGLDASGEPFSPERGRQTEVGVKVQPPGVNGLLTVALFNLTRDDFLQYDPNTSLQVQTGQVRSRGVEMEAVASLTNGLDVTAGFTALDVEITESANEAEIGQRPTQIPNRTASLWADYSVPSGPLAGLGVGAGVRHIGATWGNVPNTIETAATTLADAALYMDVRRLRLSVNVQNVFDDTYVASAFARSSTLVTFGAGRQVSVGLRAKF</sequence>
<dbReference type="InterPro" id="IPR008969">
    <property type="entry name" value="CarboxyPept-like_regulatory"/>
</dbReference>
<keyword evidence="12" id="KW-0675">Receptor</keyword>
<dbReference type="Pfam" id="PF00593">
    <property type="entry name" value="TonB_dep_Rec_b-barrel"/>
    <property type="match status" value="1"/>
</dbReference>
<dbReference type="Proteomes" id="UP000216446">
    <property type="component" value="Unassembled WGS sequence"/>
</dbReference>
<keyword evidence="9" id="KW-0406">Ion transport</keyword>
<feature type="domain" description="TonB-dependent receptor-like beta-barrel" evidence="17">
    <location>
        <begin position="311"/>
        <end position="745"/>
    </location>
</feature>
<evidence type="ECO:0000259" key="18">
    <source>
        <dbReference type="Pfam" id="PF07715"/>
    </source>
</evidence>
<dbReference type="RefSeq" id="WP_094550799.1">
    <property type="nucleotide sequence ID" value="NZ_MQWB01000001.1"/>
</dbReference>
<evidence type="ECO:0000256" key="14">
    <source>
        <dbReference type="PROSITE-ProRule" id="PRU01360"/>
    </source>
</evidence>
<keyword evidence="10 15" id="KW-0798">TonB box</keyword>
<dbReference type="PANTHER" id="PTHR32552:SF68">
    <property type="entry name" value="FERRICHROME OUTER MEMBRANE TRANSPORTER_PHAGE RECEPTOR"/>
    <property type="match status" value="1"/>
</dbReference>